<protein>
    <recommendedName>
        <fullName evidence="2">Microbial-type PARG catalytic domain-containing protein</fullName>
    </recommendedName>
</protein>
<reference evidence="3 4" key="1">
    <citation type="submission" date="2024-02" db="EMBL/GenBank/DDBJ databases">
        <title>Discinaceae phylogenomics.</title>
        <authorList>
            <person name="Dirks A.C."/>
            <person name="James T.Y."/>
        </authorList>
    </citation>
    <scope>NUCLEOTIDE SEQUENCE [LARGE SCALE GENOMIC DNA]</scope>
    <source>
        <strain evidence="3 4">ACD0624</strain>
    </source>
</reference>
<dbReference type="InterPro" id="IPR012664">
    <property type="entry name" value="CHP02452"/>
</dbReference>
<keyword evidence="4" id="KW-1185">Reference proteome</keyword>
<comment type="caution">
    <text evidence="3">The sequence shown here is derived from an EMBL/GenBank/DDBJ whole genome shotgun (WGS) entry which is preliminary data.</text>
</comment>
<evidence type="ECO:0000256" key="1">
    <source>
        <dbReference type="SAM" id="MobiDB-lite"/>
    </source>
</evidence>
<dbReference type="PANTHER" id="PTHR35596">
    <property type="entry name" value="DUF2263 DOMAIN-CONTAINING PROTEIN"/>
    <property type="match status" value="1"/>
</dbReference>
<evidence type="ECO:0000313" key="3">
    <source>
        <dbReference type="EMBL" id="KAL0633911.1"/>
    </source>
</evidence>
<feature type="compositionally biased region" description="Polar residues" evidence="1">
    <location>
        <begin position="20"/>
        <end position="31"/>
    </location>
</feature>
<evidence type="ECO:0000259" key="2">
    <source>
        <dbReference type="Pfam" id="PF10021"/>
    </source>
</evidence>
<dbReference type="Pfam" id="PF10021">
    <property type="entry name" value="PARG_cat_microb"/>
    <property type="match status" value="1"/>
</dbReference>
<sequence length="312" mass="35034">MAASTETMALLPSIPHRSGTDPTSYAYQSTDPLPPLPPNQRYKLRTTVILDDAFDVAIEWQNYSFSQGARGVHPFYSNVPIVYGQRPPPVYYRSILQGRPTSRILVLNTAHEKEPGGAWEKGGLTQEEVFSRRSNLAQTLTTTDSRLPSINTYYPIAQTGAIYSPSVVVFRAGFSKDYMMWDDEDWTTISTVSASAVRRPKIHMEGPYYAFTEERNLQKEKMKSVLRAAALNGHINLVLGGFGSYGQEGNGNGGGLYRNPINDVCCLWHELLYLDEEFNGWFAKIVFALENRGDGWMKEDDVGVKLFQSYFG</sequence>
<dbReference type="Gene3D" id="3.40.220.10">
    <property type="entry name" value="Leucine Aminopeptidase, subunit E, domain 1"/>
    <property type="match status" value="1"/>
</dbReference>
<dbReference type="EMBL" id="JBBBZM010000109">
    <property type="protein sequence ID" value="KAL0633911.1"/>
    <property type="molecule type" value="Genomic_DNA"/>
</dbReference>
<organism evidence="3 4">
    <name type="scientific">Discina gigas</name>
    <dbReference type="NCBI Taxonomy" id="1032678"/>
    <lineage>
        <taxon>Eukaryota</taxon>
        <taxon>Fungi</taxon>
        <taxon>Dikarya</taxon>
        <taxon>Ascomycota</taxon>
        <taxon>Pezizomycotina</taxon>
        <taxon>Pezizomycetes</taxon>
        <taxon>Pezizales</taxon>
        <taxon>Discinaceae</taxon>
        <taxon>Discina</taxon>
    </lineage>
</organism>
<evidence type="ECO:0000313" key="4">
    <source>
        <dbReference type="Proteomes" id="UP001447188"/>
    </source>
</evidence>
<dbReference type="NCBIfam" id="TIGR02452">
    <property type="entry name" value="TIGR02452 family protein"/>
    <property type="match status" value="1"/>
</dbReference>
<accession>A0ABR3GEA8</accession>
<dbReference type="PANTHER" id="PTHR35596:SF2">
    <property type="entry name" value="MICROBIAL-TYPE PARG CATALYTIC DOMAIN-CONTAINING PROTEIN"/>
    <property type="match status" value="1"/>
</dbReference>
<feature type="domain" description="Microbial-type PARG catalytic" evidence="2">
    <location>
        <begin position="98"/>
        <end position="171"/>
    </location>
</feature>
<dbReference type="InterPro" id="IPR019261">
    <property type="entry name" value="PARG_cat_microbial"/>
</dbReference>
<feature type="region of interest" description="Disordered" evidence="1">
    <location>
        <begin position="1"/>
        <end position="38"/>
    </location>
</feature>
<proteinExistence type="predicted"/>
<name>A0ABR3GEA8_9PEZI</name>
<dbReference type="InterPro" id="IPR043472">
    <property type="entry name" value="Macro_dom-like"/>
</dbReference>
<dbReference type="Proteomes" id="UP001447188">
    <property type="component" value="Unassembled WGS sequence"/>
</dbReference>
<gene>
    <name evidence="3" type="ORF">Q9L58_007152</name>
</gene>